<dbReference type="Proteomes" id="UP000094197">
    <property type="component" value="Chromosome 2"/>
</dbReference>
<dbReference type="KEGG" id="laj:A0128_20525"/>
<reference evidence="2 3" key="1">
    <citation type="submission" date="2016-04" db="EMBL/GenBank/DDBJ databases">
        <title>Complete genome seqeunce of Leptospira alstonii serovar Room22.</title>
        <authorList>
            <person name="Nally J.E."/>
            <person name="Bayles D.O."/>
            <person name="Hurley D."/>
            <person name="Fanning S."/>
            <person name="McMahon B.J."/>
            <person name="Arent Z."/>
        </authorList>
    </citation>
    <scope>NUCLEOTIDE SEQUENCE [LARGE SCALE GENOMIC DNA]</scope>
    <source>
        <strain evidence="2 3">GWTS #1</strain>
    </source>
</reference>
<dbReference type="AlphaFoldDB" id="A0A1D7V3J1"/>
<evidence type="ECO:0000313" key="3">
    <source>
        <dbReference type="Proteomes" id="UP000094197"/>
    </source>
</evidence>
<dbReference type="RefSeq" id="WP_069609620.1">
    <property type="nucleotide sequence ID" value="NZ_CP015218.1"/>
</dbReference>
<feature type="chain" id="PRO_5009100505" description="PPE family protein" evidence="1">
    <location>
        <begin position="24"/>
        <end position="241"/>
    </location>
</feature>
<dbReference type="EMBL" id="CP015218">
    <property type="protein sequence ID" value="AOP36402.1"/>
    <property type="molecule type" value="Genomic_DNA"/>
</dbReference>
<feature type="signal peptide" evidence="1">
    <location>
        <begin position="1"/>
        <end position="23"/>
    </location>
</feature>
<dbReference type="NCBIfam" id="NF047436">
    <property type="entry name" value="LA_2272_repeat"/>
    <property type="match status" value="1"/>
</dbReference>
<proteinExistence type="predicted"/>
<name>A0A1D7V3J1_9LEPT</name>
<sequence>MKKYLKFTMALISSLFVVQCGMALTPRTTVKIPQETESEIFRLNLYEGEVKSLYGINIGILNKIEKTLVGLQIGIFNKVKNHGNPNQGNFYGVQTGLFNQAYSLYNPVAIQIALVNYLSVAGTTPEQSALVFQFGLWTHSENSPTKGLTIGLLLNTQESGNTGLNIGLINASATTNDRAFGLNLGGINLGSGMNVGIVNLGGPVSLGVLNYGSGFQVGLLNICYSDRSFLPFMFLINYCKS</sequence>
<evidence type="ECO:0000256" key="1">
    <source>
        <dbReference type="SAM" id="SignalP"/>
    </source>
</evidence>
<dbReference type="InterPro" id="IPR058093">
    <property type="entry name" value="LA_2272-like"/>
</dbReference>
<gene>
    <name evidence="2" type="ORF">A0128_20525</name>
</gene>
<organism evidence="2 3">
    <name type="scientific">Leptospira tipperaryensis</name>
    <dbReference type="NCBI Taxonomy" id="2564040"/>
    <lineage>
        <taxon>Bacteria</taxon>
        <taxon>Pseudomonadati</taxon>
        <taxon>Spirochaetota</taxon>
        <taxon>Spirochaetia</taxon>
        <taxon>Leptospirales</taxon>
        <taxon>Leptospiraceae</taxon>
        <taxon>Leptospira</taxon>
    </lineage>
</organism>
<evidence type="ECO:0008006" key="4">
    <source>
        <dbReference type="Google" id="ProtNLM"/>
    </source>
</evidence>
<evidence type="ECO:0000313" key="2">
    <source>
        <dbReference type="EMBL" id="AOP36402.1"/>
    </source>
</evidence>
<keyword evidence="1" id="KW-0732">Signal</keyword>
<protein>
    <recommendedName>
        <fullName evidence="4">PPE family protein</fullName>
    </recommendedName>
</protein>
<dbReference type="NCBIfam" id="NF047435">
    <property type="entry name" value="LA_2272_fam_lipo"/>
    <property type="match status" value="1"/>
</dbReference>
<keyword evidence="3" id="KW-1185">Reference proteome</keyword>
<accession>A0A1D7V3J1</accession>